<organism evidence="2 3">
    <name type="scientific">Nocardioides zhouii</name>
    <dbReference type="NCBI Taxonomy" id="1168729"/>
    <lineage>
        <taxon>Bacteria</taxon>
        <taxon>Bacillati</taxon>
        <taxon>Actinomycetota</taxon>
        <taxon>Actinomycetes</taxon>
        <taxon>Propionibacteriales</taxon>
        <taxon>Nocardioidaceae</taxon>
        <taxon>Nocardioides</taxon>
    </lineage>
</organism>
<protein>
    <recommendedName>
        <fullName evidence="4">Benzoate transporter</fullName>
    </recommendedName>
</protein>
<feature type="compositionally biased region" description="Polar residues" evidence="1">
    <location>
        <begin position="104"/>
        <end position="119"/>
    </location>
</feature>
<feature type="region of interest" description="Disordered" evidence="1">
    <location>
        <begin position="87"/>
        <end position="121"/>
    </location>
</feature>
<dbReference type="Pfam" id="PF09826">
    <property type="entry name" value="Beta_propel"/>
    <property type="match status" value="1"/>
</dbReference>
<dbReference type="OrthoDB" id="9778998at2"/>
<dbReference type="InterPro" id="IPR019198">
    <property type="entry name" value="Beta_propeller_containing"/>
</dbReference>
<sequence>MSLRRMTTTVAAATTLAAAVGVGYALGNDPGSRNVPPTAPPIALANADLTVAGSCDDLLDSYVERALEQVGPYGWGGGGIVMFGSQSDAESPSASAAGSERSAVTTSRSTSNESGTNVQELGVDESDVVKVAGSLLLRMRDGELLAYDVSGDEPSLLSSTRIDDARGNGLVGDPGGELLFVGGRAVVLGTSDDGLSTTITTVDLSDPSSPSIVDATTIRGRASAVRLHGDVVRVVLQNGLPELDFSYPDGTLGQIRSRLRNRSLVRDTTLADWLPTVDGDPLVDCEDVAVPDDEEIALGTTTVVAFDPASPTSRTTTAVATDSDTSYFSTDRFYLAAGGPQWGMWDDCLDCRMGGFAPTGTTPIFAFALDRAETTYVASGEVEGTIADRWSMDAVGGSLRVAVGPSSETGNFNSVLTLREDGSDLVEDGRVDDLGVDEQIKSVRWFDDLAIVVTFRQTDPLYAIDLSSPSDPRLLGELKIPGFSEYLHPLGEHRLIGMGQDASLDGMTRGAQAALFDVTDLTSPRQIDVVRYDRDTFAGAGADPRQFTWLPEQRVALTVVSQGWSGTTGWVSVLSLDDGSMTNRMVEVEHGSDVADVRLVPVASGKVALVTGEDVSFFRV</sequence>
<reference evidence="2 3" key="1">
    <citation type="submission" date="2019-01" db="EMBL/GenBank/DDBJ databases">
        <title>Novel species of Nocardioides.</title>
        <authorList>
            <person name="Liu Q."/>
            <person name="X Y.-H."/>
        </authorList>
    </citation>
    <scope>NUCLEOTIDE SEQUENCE [LARGE SCALE GENOMIC DNA]</scope>
    <source>
        <strain evidence="2 3">HLT2-9</strain>
    </source>
</reference>
<accession>A0A4Q2SK31</accession>
<dbReference type="EMBL" id="SDWV01000020">
    <property type="protein sequence ID" value="RYC05792.1"/>
    <property type="molecule type" value="Genomic_DNA"/>
</dbReference>
<comment type="caution">
    <text evidence="2">The sequence shown here is derived from an EMBL/GenBank/DDBJ whole genome shotgun (WGS) entry which is preliminary data.</text>
</comment>
<gene>
    <name evidence="2" type="ORF">EUA94_17140</name>
</gene>
<evidence type="ECO:0000256" key="1">
    <source>
        <dbReference type="SAM" id="MobiDB-lite"/>
    </source>
</evidence>
<name>A0A4Q2SK31_9ACTN</name>
<proteinExistence type="predicted"/>
<evidence type="ECO:0008006" key="4">
    <source>
        <dbReference type="Google" id="ProtNLM"/>
    </source>
</evidence>
<dbReference type="AlphaFoldDB" id="A0A4Q2SK31"/>
<dbReference type="Proteomes" id="UP000291101">
    <property type="component" value="Unassembled WGS sequence"/>
</dbReference>
<evidence type="ECO:0000313" key="3">
    <source>
        <dbReference type="Proteomes" id="UP000291101"/>
    </source>
</evidence>
<feature type="compositionally biased region" description="Low complexity" evidence="1">
    <location>
        <begin position="87"/>
        <end position="103"/>
    </location>
</feature>
<keyword evidence="3" id="KW-1185">Reference proteome</keyword>
<evidence type="ECO:0000313" key="2">
    <source>
        <dbReference type="EMBL" id="RYC05792.1"/>
    </source>
</evidence>